<evidence type="ECO:0000313" key="1">
    <source>
        <dbReference type="EMBL" id="GFR39202.1"/>
    </source>
</evidence>
<dbReference type="Proteomes" id="UP000654993">
    <property type="component" value="Unassembled WGS sequence"/>
</dbReference>
<sequence>MVGKLPRYEYIFNDLDVSILPIDNPCIVTIKKDGVLFDFLIRLKPFSKKLLVFGSGAYDPRKMSPPIFQRHTWINYFEESIIPNYENAYHQ</sequence>
<comment type="caution">
    <text evidence="1">The sequence shown here is derived from an EMBL/GenBank/DDBJ whole genome shotgun (WGS) entry which is preliminary data.</text>
</comment>
<reference evidence="1" key="1">
    <citation type="submission" date="2020-08" db="EMBL/GenBank/DDBJ databases">
        <authorList>
            <person name="Uke A."/>
            <person name="Chhe C."/>
            <person name="Baramee S."/>
            <person name="Kosugi A."/>
        </authorList>
    </citation>
    <scope>NUCLEOTIDE SEQUENCE</scope>
    <source>
        <strain evidence="1">DA-C8</strain>
    </source>
</reference>
<proteinExistence type="predicted"/>
<gene>
    <name evidence="1" type="ORF">PRECH8_24980</name>
</gene>
<dbReference type="AlphaFoldDB" id="A0A916VGA8"/>
<dbReference type="EMBL" id="BMAQ01000036">
    <property type="protein sequence ID" value="GFR39202.1"/>
    <property type="molecule type" value="Genomic_DNA"/>
</dbReference>
<organism evidence="1 2">
    <name type="scientific">Insulibacter thermoxylanivorax</name>
    <dbReference type="NCBI Taxonomy" id="2749268"/>
    <lineage>
        <taxon>Bacteria</taxon>
        <taxon>Bacillati</taxon>
        <taxon>Bacillota</taxon>
        <taxon>Bacilli</taxon>
        <taxon>Bacillales</taxon>
        <taxon>Paenibacillaceae</taxon>
        <taxon>Insulibacter</taxon>
    </lineage>
</organism>
<accession>A0A916VGA8</accession>
<keyword evidence="2" id="KW-1185">Reference proteome</keyword>
<evidence type="ECO:0000313" key="2">
    <source>
        <dbReference type="Proteomes" id="UP000654993"/>
    </source>
</evidence>
<reference evidence="1" key="2">
    <citation type="journal article" date="2021" name="Data Brief">
        <title>Draft genome sequence data of the facultative, thermophilic, xylanolytic bacterium Paenibacillus sp. strain DA-C8.</title>
        <authorList>
            <person name="Chhe C."/>
            <person name="Uke A."/>
            <person name="Baramee S."/>
            <person name="Ungkulpasvich U."/>
            <person name="Tachaapaikoon C."/>
            <person name="Pason P."/>
            <person name="Waeonukul R."/>
            <person name="Ratanakhanokchai K."/>
            <person name="Kosugi A."/>
        </authorList>
    </citation>
    <scope>NUCLEOTIDE SEQUENCE</scope>
    <source>
        <strain evidence="1">DA-C8</strain>
    </source>
</reference>
<name>A0A916VGA8_9BACL</name>
<protein>
    <submittedName>
        <fullName evidence="1">Uncharacterized protein</fullName>
    </submittedName>
</protein>